<dbReference type="OrthoDB" id="14442at2"/>
<sequence>MIVVVMGFSGSGKSFIASILHQDFGFEWIRSDVIRKELAGLKQEERVRVGFGESIYSEEWTKRVYQEMIERAKKAHAAGKDVVLDATFLKKWQRKMVEEYFDKVLFLMAEAQEEEIERRLHSREDISDADFSVYLKQKEIFEPPEKALIINTQRSKEEIKAELQKVLGIPSASDSQEPC</sequence>
<dbReference type="Proteomes" id="UP000002574">
    <property type="component" value="Chromosome"/>
</dbReference>
<organism evidence="1 2">
    <name type="scientific">Hydrogenobacter thermophilus (strain DSM 6534 / IAM 12695 / TK-6)</name>
    <dbReference type="NCBI Taxonomy" id="608538"/>
    <lineage>
        <taxon>Bacteria</taxon>
        <taxon>Pseudomonadati</taxon>
        <taxon>Aquificota</taxon>
        <taxon>Aquificia</taxon>
        <taxon>Aquificales</taxon>
        <taxon>Aquificaceae</taxon>
        <taxon>Hydrogenobacter</taxon>
    </lineage>
</organism>
<dbReference type="KEGG" id="hte:Hydth_1545"/>
<dbReference type="eggNOG" id="COG0645">
    <property type="taxonomic scope" value="Bacteria"/>
</dbReference>
<evidence type="ECO:0008006" key="3">
    <source>
        <dbReference type="Google" id="ProtNLM"/>
    </source>
</evidence>
<evidence type="ECO:0000313" key="2">
    <source>
        <dbReference type="Proteomes" id="UP000002574"/>
    </source>
</evidence>
<accession>D3DJK4</accession>
<gene>
    <name evidence="1" type="ordered locus">HTH_1557</name>
</gene>
<dbReference type="PANTHER" id="PTHR43883">
    <property type="entry name" value="SLR0207 PROTEIN"/>
    <property type="match status" value="1"/>
</dbReference>
<dbReference type="InterPro" id="IPR052732">
    <property type="entry name" value="Cell-binding_unc_protein"/>
</dbReference>
<keyword evidence="2" id="KW-1185">Reference proteome</keyword>
<dbReference type="Pfam" id="PF13671">
    <property type="entry name" value="AAA_33"/>
    <property type="match status" value="1"/>
</dbReference>
<dbReference type="RefSeq" id="WP_012964186.1">
    <property type="nucleotide sequence ID" value="NC_013799.1"/>
</dbReference>
<dbReference type="PANTHER" id="PTHR43883:SF1">
    <property type="entry name" value="GLUCONOKINASE"/>
    <property type="match status" value="1"/>
</dbReference>
<reference evidence="1 2" key="1">
    <citation type="journal article" date="2010" name="J. Bacteriol.">
        <title>Complete genome sequence of the thermophilic, obligately chemolithoautotrophic hydrogen-oxidizing bacterium Hydrogenobacter thermophilus TK-6.</title>
        <authorList>
            <person name="Arai H."/>
            <person name="Kanbe H."/>
            <person name="Ishii M."/>
            <person name="Igarashi Y."/>
        </authorList>
    </citation>
    <scope>NUCLEOTIDE SEQUENCE [LARGE SCALE GENOMIC DNA]</scope>
    <source>
        <strain evidence="2">DSM 6534 / IAM 12695 / TK-6 [Tokyo]</strain>
    </source>
</reference>
<dbReference type="STRING" id="608538.HTH_1557"/>
<dbReference type="InterPro" id="IPR027417">
    <property type="entry name" value="P-loop_NTPase"/>
</dbReference>
<dbReference type="KEGG" id="hth:HTH_1557"/>
<dbReference type="PATRIC" id="fig|608538.5.peg.1574"/>
<dbReference type="Gene3D" id="3.40.50.300">
    <property type="entry name" value="P-loop containing nucleotide triphosphate hydrolases"/>
    <property type="match status" value="1"/>
</dbReference>
<name>D3DJK4_HYDTT</name>
<dbReference type="AlphaFoldDB" id="D3DJK4"/>
<dbReference type="EMBL" id="AP011112">
    <property type="protein sequence ID" value="BAI70006.1"/>
    <property type="molecule type" value="Genomic_DNA"/>
</dbReference>
<proteinExistence type="predicted"/>
<dbReference type="SUPFAM" id="SSF52540">
    <property type="entry name" value="P-loop containing nucleoside triphosphate hydrolases"/>
    <property type="match status" value="1"/>
</dbReference>
<protein>
    <recommendedName>
        <fullName evidence="3">Gluconokinase</fullName>
    </recommendedName>
</protein>
<evidence type="ECO:0000313" key="1">
    <source>
        <dbReference type="EMBL" id="BAI70006.1"/>
    </source>
</evidence>